<evidence type="ECO:0000313" key="1">
    <source>
        <dbReference type="EMBL" id="SBW07436.1"/>
    </source>
</evidence>
<dbReference type="InterPro" id="IPR011050">
    <property type="entry name" value="Pectin_lyase_fold/virulence"/>
</dbReference>
<dbReference type="AlphaFoldDB" id="A0A212K700"/>
<dbReference type="RefSeq" id="WP_296944723.1">
    <property type="nucleotide sequence ID" value="NZ_LT599032.1"/>
</dbReference>
<organism evidence="1">
    <name type="scientific">uncultured Dysgonomonas sp</name>
    <dbReference type="NCBI Taxonomy" id="206096"/>
    <lineage>
        <taxon>Bacteria</taxon>
        <taxon>Pseudomonadati</taxon>
        <taxon>Bacteroidota</taxon>
        <taxon>Bacteroidia</taxon>
        <taxon>Bacteroidales</taxon>
        <taxon>Dysgonomonadaceae</taxon>
        <taxon>Dysgonomonas</taxon>
        <taxon>environmental samples</taxon>
    </lineage>
</organism>
<accession>A0A212K700</accession>
<gene>
    <name evidence="1" type="ORF">KL86DYS1_31666</name>
</gene>
<evidence type="ECO:0008006" key="2">
    <source>
        <dbReference type="Google" id="ProtNLM"/>
    </source>
</evidence>
<dbReference type="InterPro" id="IPR012334">
    <property type="entry name" value="Pectin_lyas_fold"/>
</dbReference>
<proteinExistence type="predicted"/>
<dbReference type="Gene3D" id="2.160.20.10">
    <property type="entry name" value="Single-stranded right-handed beta-helix, Pectin lyase-like"/>
    <property type="match status" value="1"/>
</dbReference>
<dbReference type="SUPFAM" id="SSF51126">
    <property type="entry name" value="Pectin lyase-like"/>
    <property type="match status" value="1"/>
</dbReference>
<name>A0A212K700_9BACT</name>
<sequence length="545" mass="61176">MGKDASSVSFPVDTVFEIFETLLKYTMSKITITAFIALSLITVFVKAKEINQHIDINNRNVISVVENGIKNDGTPINTELNELVRSSYGKTLFFPAGVYNLSEPMVLPFDYTKNVNIIFDKNATIRSDKHLEALLKIGFSEMSTPDRSYRRFSYIEGGLFDCSNADNGIIVNGLKQLVSLKSISLFKGRHTHISVKVTDDFKGTGSSDTKIDNITIQGISSNEEVCGIFIDKECHDIKISNTFIYGTKYGIVTKSGGHILNNIHILSQVTTGGTNLGEKNFLNTEGIRIETDDFYILHEIYFDTVDKCIVIAGDKSPVLVIDKNIYYSYLDNFGDAFISRNGTSAKQFQAKISNSIFHIRKKGYRIFDIDPLTISNDINNNLTFINNTIRNAHFLNPFDGSLSQKIRGKYSDVLVSTGQKTDNNKWYVLGSLLPSPYRNSLRLDLSHDHAIELEISYNEGKAGLLRSNITDSEKKFPFTLGYVIKDNYCVLLLKSEPQSAFSPFISDLTGLGAFMATPSKDRYYHLSDYQIEGKPKLLFINNDKE</sequence>
<reference evidence="1" key="1">
    <citation type="submission" date="2016-04" db="EMBL/GenBank/DDBJ databases">
        <authorList>
            <person name="Evans L.H."/>
            <person name="Alamgir A."/>
            <person name="Owens N."/>
            <person name="Weber N.D."/>
            <person name="Virtaneva K."/>
            <person name="Barbian K."/>
            <person name="Babar A."/>
            <person name="Rosenke K."/>
        </authorList>
    </citation>
    <scope>NUCLEOTIDE SEQUENCE</scope>
    <source>
        <strain evidence="1">86-1</strain>
    </source>
</reference>
<protein>
    <recommendedName>
        <fullName evidence="2">Right handed beta helix domain-containing protein</fullName>
    </recommendedName>
</protein>
<dbReference type="EMBL" id="FLUM01000003">
    <property type="protein sequence ID" value="SBW07436.1"/>
    <property type="molecule type" value="Genomic_DNA"/>
</dbReference>